<protein>
    <submittedName>
        <fullName evidence="9">NADH dehydrogenase i chain l</fullName>
    </submittedName>
</protein>
<dbReference type="PANTHER" id="PTHR42829">
    <property type="entry name" value="NADH-UBIQUINONE OXIDOREDUCTASE CHAIN 5"/>
    <property type="match status" value="1"/>
</dbReference>
<evidence type="ECO:0000259" key="8">
    <source>
        <dbReference type="Pfam" id="PF00662"/>
    </source>
</evidence>
<organism evidence="9 10">
    <name type="scientific">Sulfurihydrogenibium yellowstonense SS-5</name>
    <dbReference type="NCBI Taxonomy" id="432331"/>
    <lineage>
        <taxon>Bacteria</taxon>
        <taxon>Pseudomonadati</taxon>
        <taxon>Aquificota</taxon>
        <taxon>Aquificia</taxon>
        <taxon>Aquificales</taxon>
        <taxon>Hydrogenothermaceae</taxon>
        <taxon>Sulfurihydrogenibium</taxon>
    </lineage>
</organism>
<comment type="subcellular location">
    <subcellularLocation>
        <location evidence="1">Endomembrane system</location>
        <topology evidence="1">Multi-pass membrane protein</topology>
    </subcellularLocation>
    <subcellularLocation>
        <location evidence="5">Membrane</location>
        <topology evidence="5">Multi-pass membrane protein</topology>
    </subcellularLocation>
</comment>
<dbReference type="GO" id="GO:0015990">
    <property type="term" value="P:electron transport coupled proton transport"/>
    <property type="evidence" value="ECO:0007669"/>
    <property type="project" value="TreeGrafter"/>
</dbReference>
<dbReference type="GO" id="GO:0042773">
    <property type="term" value="P:ATP synthesis coupled electron transport"/>
    <property type="evidence" value="ECO:0007669"/>
    <property type="project" value="InterPro"/>
</dbReference>
<feature type="transmembrane region" description="Helical" evidence="6">
    <location>
        <begin position="54"/>
        <end position="78"/>
    </location>
</feature>
<dbReference type="InterPro" id="IPR003945">
    <property type="entry name" value="NU5C-like"/>
</dbReference>
<dbReference type="Pfam" id="PF00361">
    <property type="entry name" value="Proton_antipo_M"/>
    <property type="match status" value="1"/>
</dbReference>
<sequence>MVIELIILISPLLSIITSLFLEKRHYSKVSTILTGIAFFLSLYVLLFANKESSFIFFKFDGLGTLLASYILLVSLVIHKYSENYMKDEQGLKRYFILLDLMTWNLLTLVLSNHLLVLFASWHLMGVILYFLLTFNNRREQAVESGRLALFTHRLADVPLLIAVFLLYKQHGTFEISKLAQVITTESSDTLWIPTLLIILSGIIKSAQIPFHVWLVYSMEGPTPVSALMHAGIVNAGSIIVSKFSFLFAYDLYGLSLSFLVGIITAVLGSTLMLIQNDVKRALGYSTVGQMGYMMMEVGVGAFALAIYHMMAHGIFKATLFLSSGGVIHEARRDPNIPRDEVYDALIKKEEPYKDTPTLFYGAISLLVPLLLVLITHYIFEPDFFKYQAPLILLFFGWITSAQVLLNLFKVGREKPRLTAFLGIVSLFVFLSIYVFMSLLLKGLVFPYEGLQEKVYERAFSNPVLLVLGIAISLILVLVGWILIYFANREEPVKVHLSLYAHLSRELYFPDLYKLIGEGFMKIARILAFTSFSALSVYGIFYTGEPLKNFPLEAFILAFFIPLFPISLITSYLIRRFWIYSYPLVVLLGVISLAFIRIPENEFLYYLASFTLLFHSLRAVLSQSFKEGISELYPALLSLIWLSKEEAHFIFLLLPSALLYLLGIYTKRMLHTDSFYYVGGLMEKIPIYSLLLVMASLQACLTPLMPSFYSFFDTLLKANVIQATLLITGWFLLGAAIALSVWRPLHGLPREDINYTDFMRR</sequence>
<dbReference type="GO" id="GO:0012505">
    <property type="term" value="C:endomembrane system"/>
    <property type="evidence" value="ECO:0007669"/>
    <property type="project" value="UniProtKB-SubCell"/>
</dbReference>
<keyword evidence="4 6" id="KW-0472">Membrane</keyword>
<dbReference type="PRINTS" id="PR01434">
    <property type="entry name" value="NADHDHGNASE5"/>
</dbReference>
<comment type="caution">
    <text evidence="9">The sequence shown here is derived from an EMBL/GenBank/DDBJ whole genome shotgun (WGS) entry which is preliminary data.</text>
</comment>
<feature type="transmembrane region" description="Helical" evidence="6">
    <location>
        <begin position="420"/>
        <end position="443"/>
    </location>
</feature>
<keyword evidence="3 6" id="KW-1133">Transmembrane helix</keyword>
<dbReference type="GO" id="GO:0008137">
    <property type="term" value="F:NADH dehydrogenase (ubiquinone) activity"/>
    <property type="evidence" value="ECO:0007669"/>
    <property type="project" value="InterPro"/>
</dbReference>
<feature type="transmembrane region" description="Helical" evidence="6">
    <location>
        <begin position="522"/>
        <end position="541"/>
    </location>
</feature>
<dbReference type="EMBL" id="ABZS01000029">
    <property type="protein sequence ID" value="EEP61048.1"/>
    <property type="molecule type" value="Genomic_DNA"/>
</dbReference>
<feature type="transmembrane region" description="Helical" evidence="6">
    <location>
        <begin position="226"/>
        <end position="248"/>
    </location>
</feature>
<feature type="transmembrane region" description="Helical" evidence="6">
    <location>
        <begin position="190"/>
        <end position="214"/>
    </location>
</feature>
<dbReference type="InterPro" id="IPR001750">
    <property type="entry name" value="ND/Mrp_TM"/>
</dbReference>
<feature type="transmembrane region" description="Helical" evidence="6">
    <location>
        <begin position="254"/>
        <end position="274"/>
    </location>
</feature>
<evidence type="ECO:0000313" key="10">
    <source>
        <dbReference type="Proteomes" id="UP000005540"/>
    </source>
</evidence>
<evidence type="ECO:0000256" key="3">
    <source>
        <dbReference type="ARBA" id="ARBA00022989"/>
    </source>
</evidence>
<feature type="transmembrane region" description="Helical" evidence="6">
    <location>
        <begin position="579"/>
        <end position="595"/>
    </location>
</feature>
<keyword evidence="10" id="KW-1185">Reference proteome</keyword>
<feature type="transmembrane region" description="Helical" evidence="6">
    <location>
        <begin position="553"/>
        <end position="573"/>
    </location>
</feature>
<evidence type="ECO:0000256" key="2">
    <source>
        <dbReference type="ARBA" id="ARBA00022692"/>
    </source>
</evidence>
<evidence type="ECO:0000256" key="6">
    <source>
        <dbReference type="SAM" id="Phobius"/>
    </source>
</evidence>
<evidence type="ECO:0000256" key="1">
    <source>
        <dbReference type="ARBA" id="ARBA00004127"/>
    </source>
</evidence>
<dbReference type="Pfam" id="PF00662">
    <property type="entry name" value="Proton_antipo_N"/>
    <property type="match status" value="1"/>
</dbReference>
<feature type="domain" description="NADH:quinone oxidoreductase/Mrp antiporter transmembrane" evidence="7">
    <location>
        <begin position="111"/>
        <end position="335"/>
    </location>
</feature>
<gene>
    <name evidence="9" type="ORF">SULYE_0447</name>
</gene>
<dbReference type="GO" id="GO:0003954">
    <property type="term" value="F:NADH dehydrogenase activity"/>
    <property type="evidence" value="ECO:0007669"/>
    <property type="project" value="TreeGrafter"/>
</dbReference>
<feature type="domain" description="NADH-Ubiquinone oxidoreductase (complex I) chain 5 N-terminal" evidence="8">
    <location>
        <begin position="57"/>
        <end position="95"/>
    </location>
</feature>
<dbReference type="RefSeq" id="WP_007546009.1">
    <property type="nucleotide sequence ID" value="NZ_ABZS01000029.1"/>
</dbReference>
<evidence type="ECO:0000256" key="5">
    <source>
        <dbReference type="RuleBase" id="RU000320"/>
    </source>
</evidence>
<feature type="transmembrane region" description="Helical" evidence="6">
    <location>
        <begin position="463"/>
        <end position="486"/>
    </location>
</feature>
<evidence type="ECO:0000259" key="7">
    <source>
        <dbReference type="Pfam" id="PF00361"/>
    </source>
</evidence>
<feature type="transmembrane region" description="Helical" evidence="6">
    <location>
        <begin position="390"/>
        <end position="408"/>
    </location>
</feature>
<feature type="transmembrane region" description="Helical" evidence="6">
    <location>
        <begin position="6"/>
        <end position="22"/>
    </location>
</feature>
<feature type="transmembrane region" description="Helical" evidence="6">
    <location>
        <begin position="358"/>
        <end position="378"/>
    </location>
</feature>
<keyword evidence="2 5" id="KW-0812">Transmembrane</keyword>
<proteinExistence type="predicted"/>
<dbReference type="AlphaFoldDB" id="C4FIQ7"/>
<dbReference type="OrthoDB" id="9807568at2"/>
<feature type="transmembrane region" description="Helical" evidence="6">
    <location>
        <begin position="29"/>
        <end position="48"/>
    </location>
</feature>
<feature type="transmembrane region" description="Helical" evidence="6">
    <location>
        <begin position="115"/>
        <end position="135"/>
    </location>
</feature>
<evidence type="ECO:0000256" key="4">
    <source>
        <dbReference type="ARBA" id="ARBA00023136"/>
    </source>
</evidence>
<feature type="transmembrane region" description="Helical" evidence="6">
    <location>
        <begin position="295"/>
        <end position="315"/>
    </location>
</feature>
<reference evidence="9 10" key="1">
    <citation type="submission" date="2009-04" db="EMBL/GenBank/DDBJ databases">
        <authorList>
            <person name="Reysenbach A.-L."/>
            <person name="Heidelberg J.F."/>
            <person name="Nelson W.C."/>
        </authorList>
    </citation>
    <scope>NUCLEOTIDE SEQUENCE [LARGE SCALE GENOMIC DNA]</scope>
    <source>
        <strain evidence="9 10">SS-5</strain>
    </source>
</reference>
<feature type="transmembrane region" description="Helical" evidence="6">
    <location>
        <begin position="646"/>
        <end position="665"/>
    </location>
</feature>
<dbReference type="InterPro" id="IPR001516">
    <property type="entry name" value="Proton_antipo_N"/>
</dbReference>
<evidence type="ECO:0000313" key="9">
    <source>
        <dbReference type="EMBL" id="EEP61048.1"/>
    </source>
</evidence>
<feature type="transmembrane region" description="Helical" evidence="6">
    <location>
        <begin position="686"/>
        <end position="708"/>
    </location>
</feature>
<dbReference type="Proteomes" id="UP000005540">
    <property type="component" value="Unassembled WGS sequence"/>
</dbReference>
<dbReference type="PANTHER" id="PTHR42829:SF2">
    <property type="entry name" value="NADH-UBIQUINONE OXIDOREDUCTASE CHAIN 5"/>
    <property type="match status" value="1"/>
</dbReference>
<dbReference type="GO" id="GO:0016020">
    <property type="term" value="C:membrane"/>
    <property type="evidence" value="ECO:0007669"/>
    <property type="project" value="UniProtKB-SubCell"/>
</dbReference>
<name>C4FIQ7_9AQUI</name>
<feature type="transmembrane region" description="Helical" evidence="6">
    <location>
        <begin position="720"/>
        <end position="741"/>
    </location>
</feature>
<accession>C4FIQ7</accession>